<dbReference type="Proteomes" id="UP000281553">
    <property type="component" value="Unassembled WGS sequence"/>
</dbReference>
<organism evidence="1 2">
    <name type="scientific">Dibothriocephalus latus</name>
    <name type="common">Fish tapeworm</name>
    <name type="synonym">Diphyllobothrium latum</name>
    <dbReference type="NCBI Taxonomy" id="60516"/>
    <lineage>
        <taxon>Eukaryota</taxon>
        <taxon>Metazoa</taxon>
        <taxon>Spiralia</taxon>
        <taxon>Lophotrochozoa</taxon>
        <taxon>Platyhelminthes</taxon>
        <taxon>Cestoda</taxon>
        <taxon>Eucestoda</taxon>
        <taxon>Diphyllobothriidea</taxon>
        <taxon>Diphyllobothriidae</taxon>
        <taxon>Dibothriocephalus</taxon>
    </lineage>
</organism>
<proteinExistence type="predicted"/>
<accession>A0A3P6P9E9</accession>
<dbReference type="AlphaFoldDB" id="A0A3P6P9E9"/>
<gene>
    <name evidence="1" type="ORF">DILT_LOCUS748</name>
</gene>
<reference evidence="1 2" key="1">
    <citation type="submission" date="2018-11" db="EMBL/GenBank/DDBJ databases">
        <authorList>
            <consortium name="Pathogen Informatics"/>
        </authorList>
    </citation>
    <scope>NUCLEOTIDE SEQUENCE [LARGE SCALE GENOMIC DNA]</scope>
</reference>
<evidence type="ECO:0000313" key="1">
    <source>
        <dbReference type="EMBL" id="VDK36176.1"/>
    </source>
</evidence>
<evidence type="ECO:0000313" key="2">
    <source>
        <dbReference type="Proteomes" id="UP000281553"/>
    </source>
</evidence>
<keyword evidence="2" id="KW-1185">Reference proteome</keyword>
<sequence>MKWEIAIQTKKCVLGQKTTFTIPKDASIQNGTIQIVAYGGNSQYGVIAINDYEPGPDDIQIGRLEVMNDKVIGDTQVVTPYLLKVSTYTCSNL</sequence>
<name>A0A3P6P9E9_DIBLA</name>
<protein>
    <submittedName>
        <fullName evidence="1">Uncharacterized protein</fullName>
    </submittedName>
</protein>
<dbReference type="EMBL" id="UYRU01003617">
    <property type="protein sequence ID" value="VDK36176.1"/>
    <property type="molecule type" value="Genomic_DNA"/>
</dbReference>